<sequence>MCLRVGGSSPKPLIKPPVFQSGCLAFQIFKER</sequence>
<name>A0A8S5U0Q8_9CAUD</name>
<organism evidence="1">
    <name type="scientific">Siphoviridae sp. ctHzJ4</name>
    <dbReference type="NCBI Taxonomy" id="2825426"/>
    <lineage>
        <taxon>Viruses</taxon>
        <taxon>Duplodnaviria</taxon>
        <taxon>Heunggongvirae</taxon>
        <taxon>Uroviricota</taxon>
        <taxon>Caudoviricetes</taxon>
    </lineage>
</organism>
<dbReference type="EMBL" id="BK015976">
    <property type="protein sequence ID" value="DAF88049.1"/>
    <property type="molecule type" value="Genomic_DNA"/>
</dbReference>
<reference evidence="1" key="1">
    <citation type="journal article" date="2021" name="Proc. Natl. Acad. Sci. U.S.A.">
        <title>A Catalog of Tens of Thousands of Viruses from Human Metagenomes Reveals Hidden Associations with Chronic Diseases.</title>
        <authorList>
            <person name="Tisza M.J."/>
            <person name="Buck C.B."/>
        </authorList>
    </citation>
    <scope>NUCLEOTIDE SEQUENCE</scope>
    <source>
        <strain evidence="1">CtHzJ4</strain>
    </source>
</reference>
<proteinExistence type="predicted"/>
<protein>
    <submittedName>
        <fullName evidence="1">Uncharacterized protein</fullName>
    </submittedName>
</protein>
<evidence type="ECO:0000313" key="1">
    <source>
        <dbReference type="EMBL" id="DAF88049.1"/>
    </source>
</evidence>
<accession>A0A8S5U0Q8</accession>